<sequence>MSENLQNLKLKKVFRGEEGFYDLDLANEPASIALEIGEKYARRIVACVNVLADCKTEDIEYCIEHKWSPFSGNVFASRVKLQRERDKLLAALKLLTNDTTCAIDGSLSWLALGKTLSLAKDIIAKVAKP</sequence>
<accession>A0A7H9BH02</accession>
<protein>
    <submittedName>
        <fullName evidence="1">Uncharacterized protein</fullName>
    </submittedName>
</protein>
<dbReference type="KEGG" id="chiz:HQ393_05110"/>
<proteinExistence type="predicted"/>
<organism evidence="1 2">
    <name type="scientific">Chitinibacter bivalviorum</name>
    <dbReference type="NCBI Taxonomy" id="2739434"/>
    <lineage>
        <taxon>Bacteria</taxon>
        <taxon>Pseudomonadati</taxon>
        <taxon>Pseudomonadota</taxon>
        <taxon>Betaproteobacteria</taxon>
        <taxon>Neisseriales</taxon>
        <taxon>Chitinibacteraceae</taxon>
        <taxon>Chitinibacter</taxon>
    </lineage>
</organism>
<reference evidence="1 2" key="1">
    <citation type="submission" date="2020-07" db="EMBL/GenBank/DDBJ databases">
        <title>Complete genome sequence of Chitinibacter sp. 2T18.</title>
        <authorList>
            <person name="Bae J.-W."/>
            <person name="Choi J.-W."/>
        </authorList>
    </citation>
    <scope>NUCLEOTIDE SEQUENCE [LARGE SCALE GENOMIC DNA]</scope>
    <source>
        <strain evidence="1 2">2T18</strain>
    </source>
</reference>
<dbReference type="Proteomes" id="UP000509597">
    <property type="component" value="Chromosome"/>
</dbReference>
<keyword evidence="2" id="KW-1185">Reference proteome</keyword>
<evidence type="ECO:0000313" key="1">
    <source>
        <dbReference type="EMBL" id="QLG87682.1"/>
    </source>
</evidence>
<dbReference type="EMBL" id="CP058627">
    <property type="protein sequence ID" value="QLG87682.1"/>
    <property type="molecule type" value="Genomic_DNA"/>
</dbReference>
<evidence type="ECO:0000313" key="2">
    <source>
        <dbReference type="Proteomes" id="UP000509597"/>
    </source>
</evidence>
<gene>
    <name evidence="1" type="ORF">HQ393_05110</name>
</gene>
<dbReference type="AlphaFoldDB" id="A0A7H9BH02"/>
<name>A0A7H9BH02_9NEIS</name>
<dbReference type="RefSeq" id="WP_179357763.1">
    <property type="nucleotide sequence ID" value="NZ_CP058627.1"/>
</dbReference>